<feature type="compositionally biased region" description="Polar residues" evidence="1">
    <location>
        <begin position="20"/>
        <end position="30"/>
    </location>
</feature>
<proteinExistence type="predicted"/>
<name>A0A6J7ERY0_9ZZZZ</name>
<evidence type="ECO:0000256" key="1">
    <source>
        <dbReference type="SAM" id="MobiDB-lite"/>
    </source>
</evidence>
<organism evidence="2">
    <name type="scientific">freshwater metagenome</name>
    <dbReference type="NCBI Taxonomy" id="449393"/>
    <lineage>
        <taxon>unclassified sequences</taxon>
        <taxon>metagenomes</taxon>
        <taxon>ecological metagenomes</taxon>
    </lineage>
</organism>
<dbReference type="EMBL" id="CAFBLU010000044">
    <property type="protein sequence ID" value="CAB4882223.1"/>
    <property type="molecule type" value="Genomic_DNA"/>
</dbReference>
<protein>
    <submittedName>
        <fullName evidence="2">Unannotated protein</fullName>
    </submittedName>
</protein>
<gene>
    <name evidence="2" type="ORF">UFOPK3444_01547</name>
</gene>
<evidence type="ECO:0000313" key="2">
    <source>
        <dbReference type="EMBL" id="CAB4882223.1"/>
    </source>
</evidence>
<sequence>MNIPVLASQTHASGAADGPTQLNGIETITGNGFHPLAPPLSNPTELSNASCRAQTCHDQGS</sequence>
<feature type="region of interest" description="Disordered" evidence="1">
    <location>
        <begin position="1"/>
        <end position="48"/>
    </location>
</feature>
<dbReference type="AlphaFoldDB" id="A0A6J7ERY0"/>
<accession>A0A6J7ERY0</accession>
<reference evidence="2" key="1">
    <citation type="submission" date="2020-05" db="EMBL/GenBank/DDBJ databases">
        <authorList>
            <person name="Chiriac C."/>
            <person name="Salcher M."/>
            <person name="Ghai R."/>
            <person name="Kavagutti S V."/>
        </authorList>
    </citation>
    <scope>NUCLEOTIDE SEQUENCE</scope>
</reference>